<dbReference type="AlphaFoldDB" id="B9REG3"/>
<reference evidence="2" key="1">
    <citation type="journal article" date="2010" name="Nat. Biotechnol.">
        <title>Draft genome sequence of the oilseed species Ricinus communis.</title>
        <authorList>
            <person name="Chan A.P."/>
            <person name="Crabtree J."/>
            <person name="Zhao Q."/>
            <person name="Lorenzi H."/>
            <person name="Orvis J."/>
            <person name="Puiu D."/>
            <person name="Melake-Berhan A."/>
            <person name="Jones K.M."/>
            <person name="Redman J."/>
            <person name="Chen G."/>
            <person name="Cahoon E.B."/>
            <person name="Gedil M."/>
            <person name="Stanke M."/>
            <person name="Haas B.J."/>
            <person name="Wortman J.R."/>
            <person name="Fraser-Liggett C.M."/>
            <person name="Ravel J."/>
            <person name="Rabinowicz P.D."/>
        </authorList>
    </citation>
    <scope>NUCLEOTIDE SEQUENCE [LARGE SCALE GENOMIC DNA]</scope>
    <source>
        <strain evidence="2">cv. Hale</strain>
    </source>
</reference>
<keyword evidence="2" id="KW-1185">Reference proteome</keyword>
<sequence length="107" mass="12138">MNGVDANVELLALQNLPLVLPGAFLKFHQYTNKTLVPCAAVDRRLIYAGKQLGDDKTAPDCACWQYLDIANDTRKIYFIDDVMLQSSIKWNSVMMLDRQNTIRGNVF</sequence>
<accession>B9REG3</accession>
<name>B9REG3_RICCO</name>
<evidence type="ECO:0000313" key="1">
    <source>
        <dbReference type="EMBL" id="EEF50771.1"/>
    </source>
</evidence>
<dbReference type="EMBL" id="EQ973775">
    <property type="protein sequence ID" value="EEF50771.1"/>
    <property type="molecule type" value="Genomic_DNA"/>
</dbReference>
<dbReference type="Proteomes" id="UP000008311">
    <property type="component" value="Unassembled WGS sequence"/>
</dbReference>
<organism evidence="1 2">
    <name type="scientific">Ricinus communis</name>
    <name type="common">Castor bean</name>
    <dbReference type="NCBI Taxonomy" id="3988"/>
    <lineage>
        <taxon>Eukaryota</taxon>
        <taxon>Viridiplantae</taxon>
        <taxon>Streptophyta</taxon>
        <taxon>Embryophyta</taxon>
        <taxon>Tracheophyta</taxon>
        <taxon>Spermatophyta</taxon>
        <taxon>Magnoliopsida</taxon>
        <taxon>eudicotyledons</taxon>
        <taxon>Gunneridae</taxon>
        <taxon>Pentapetalae</taxon>
        <taxon>rosids</taxon>
        <taxon>fabids</taxon>
        <taxon>Malpighiales</taxon>
        <taxon>Euphorbiaceae</taxon>
        <taxon>Acalyphoideae</taxon>
        <taxon>Acalypheae</taxon>
        <taxon>Ricinus</taxon>
    </lineage>
</organism>
<evidence type="ECO:0000313" key="2">
    <source>
        <dbReference type="Proteomes" id="UP000008311"/>
    </source>
</evidence>
<dbReference type="InParanoid" id="B9REG3"/>
<proteinExistence type="predicted"/>
<gene>
    <name evidence="1" type="ORF">RCOM_1621080</name>
</gene>
<protein>
    <submittedName>
        <fullName evidence="1">Uncharacterized protein</fullName>
    </submittedName>
</protein>